<sequence>MSEPRRRFDDLIIDDTYRMVEILGLMGDLERLHEKSKDLVDVELIEEHFRKERASILNRVGEMDEGAFSALLAELERHKEQVVSDARYLNAHHRLPR</sequence>
<dbReference type="AlphaFoldDB" id="A0A5C8PFF5"/>
<comment type="caution">
    <text evidence="1">The sequence shown here is derived from an EMBL/GenBank/DDBJ whole genome shotgun (WGS) entry which is preliminary data.</text>
</comment>
<gene>
    <name evidence="1" type="ORF">FHP25_24775</name>
</gene>
<protein>
    <submittedName>
        <fullName evidence="1">Uncharacterized protein</fullName>
    </submittedName>
</protein>
<dbReference type="EMBL" id="VDUZ01000032">
    <property type="protein sequence ID" value="TXL72513.1"/>
    <property type="molecule type" value="Genomic_DNA"/>
</dbReference>
<accession>A0A5C8PFF5</accession>
<dbReference type="RefSeq" id="WP_147849672.1">
    <property type="nucleotide sequence ID" value="NZ_VDUZ01000032.1"/>
</dbReference>
<reference evidence="1 2" key="1">
    <citation type="submission" date="2019-06" db="EMBL/GenBank/DDBJ databases">
        <title>New taxonomy in bacterial strain CC-CFT640, isolated from vineyard.</title>
        <authorList>
            <person name="Lin S.-Y."/>
            <person name="Tsai C.-F."/>
            <person name="Young C.-C."/>
        </authorList>
    </citation>
    <scope>NUCLEOTIDE SEQUENCE [LARGE SCALE GENOMIC DNA]</scope>
    <source>
        <strain evidence="1 2">CC-CFT640</strain>
    </source>
</reference>
<organism evidence="1 2">
    <name type="scientific">Vineibacter terrae</name>
    <dbReference type="NCBI Taxonomy" id="2586908"/>
    <lineage>
        <taxon>Bacteria</taxon>
        <taxon>Pseudomonadati</taxon>
        <taxon>Pseudomonadota</taxon>
        <taxon>Alphaproteobacteria</taxon>
        <taxon>Hyphomicrobiales</taxon>
        <taxon>Vineibacter</taxon>
    </lineage>
</organism>
<name>A0A5C8PFF5_9HYPH</name>
<keyword evidence="2" id="KW-1185">Reference proteome</keyword>
<proteinExistence type="predicted"/>
<evidence type="ECO:0000313" key="2">
    <source>
        <dbReference type="Proteomes" id="UP000321638"/>
    </source>
</evidence>
<dbReference type="Proteomes" id="UP000321638">
    <property type="component" value="Unassembled WGS sequence"/>
</dbReference>
<evidence type="ECO:0000313" key="1">
    <source>
        <dbReference type="EMBL" id="TXL72513.1"/>
    </source>
</evidence>